<dbReference type="PANTHER" id="PTHR15503:SF22">
    <property type="entry name" value="TRANSPOSON TY3-I GAG POLYPROTEIN"/>
    <property type="match status" value="1"/>
</dbReference>
<dbReference type="Pfam" id="PF08284">
    <property type="entry name" value="RVP_2"/>
    <property type="match status" value="1"/>
</dbReference>
<keyword evidence="3" id="KW-1185">Reference proteome</keyword>
<dbReference type="Proteomes" id="UP000265520">
    <property type="component" value="Unassembled WGS sequence"/>
</dbReference>
<dbReference type="InterPro" id="IPR032567">
    <property type="entry name" value="RTL1-rel"/>
</dbReference>
<organism evidence="2 3">
    <name type="scientific">Trifolium medium</name>
    <dbReference type="NCBI Taxonomy" id="97028"/>
    <lineage>
        <taxon>Eukaryota</taxon>
        <taxon>Viridiplantae</taxon>
        <taxon>Streptophyta</taxon>
        <taxon>Embryophyta</taxon>
        <taxon>Tracheophyta</taxon>
        <taxon>Spermatophyta</taxon>
        <taxon>Magnoliopsida</taxon>
        <taxon>eudicotyledons</taxon>
        <taxon>Gunneridae</taxon>
        <taxon>Pentapetalae</taxon>
        <taxon>rosids</taxon>
        <taxon>fabids</taxon>
        <taxon>Fabales</taxon>
        <taxon>Fabaceae</taxon>
        <taxon>Papilionoideae</taxon>
        <taxon>50 kb inversion clade</taxon>
        <taxon>NPAAA clade</taxon>
        <taxon>Hologalegina</taxon>
        <taxon>IRL clade</taxon>
        <taxon>Trifolieae</taxon>
        <taxon>Trifolium</taxon>
    </lineage>
</organism>
<dbReference type="InterPro" id="IPR043502">
    <property type="entry name" value="DNA/RNA_pol_sf"/>
</dbReference>
<dbReference type="SUPFAM" id="SSF56672">
    <property type="entry name" value="DNA/RNA polymerases"/>
    <property type="match status" value="1"/>
</dbReference>
<dbReference type="SUPFAM" id="SSF50630">
    <property type="entry name" value="Acid proteases"/>
    <property type="match status" value="1"/>
</dbReference>
<comment type="caution">
    <text evidence="2">The sequence shown here is derived from an EMBL/GenBank/DDBJ whole genome shotgun (WGS) entry which is preliminary data.</text>
</comment>
<dbReference type="EMBL" id="LXQA010012935">
    <property type="protein sequence ID" value="MCH87798.1"/>
    <property type="molecule type" value="Genomic_DNA"/>
</dbReference>
<name>A0A392MM85_9FABA</name>
<gene>
    <name evidence="2" type="ORF">A2U01_0008677</name>
</gene>
<evidence type="ECO:0000313" key="2">
    <source>
        <dbReference type="EMBL" id="MCH87798.1"/>
    </source>
</evidence>
<protein>
    <submittedName>
        <fullName evidence="2">Uncharacterized protein</fullName>
    </submittedName>
</protein>
<dbReference type="PANTHER" id="PTHR15503">
    <property type="entry name" value="LDOC1 RELATED"/>
    <property type="match status" value="1"/>
</dbReference>
<sequence>ESIFLNGLKDEVQAEMKLYDHQDLADMMDRALLIEEKNDTLKKRGIIWRYKGDWKEKCSGSKFRNPGEFYKDKKEVPKPMGGETKSNDVLKGRRLSPSELEDRHKRGLCFKCGEKWGRDHTCKFKHMSLRLCEGDSSEEEVEGVQEEVIEEVARVEEFKTLQLSLQSKEGFTSNQSFKVWVKIGDKKLLTLIDSGASSNFIASKLVKELELPLVDTPTYVIEVGNGENVSNNGVCRDLTFQLQGVQFQQNFFLMELGGTDMALGMDWLASLGNIEANFGELCLKWKSNGFSHKIQGDPAMCTRQASLKAMVKALADSGVGYYLQSMSASNQEEHVGGVDTELTAIIREFEEVFNMPSGLPPIREHDHAIILKPGADIPNIRPYRYPFYQKNEIDDEVSKQVFLIIVSTGIVVN</sequence>
<evidence type="ECO:0000256" key="1">
    <source>
        <dbReference type="SAM" id="MobiDB-lite"/>
    </source>
</evidence>
<dbReference type="Gene3D" id="2.40.70.10">
    <property type="entry name" value="Acid Proteases"/>
    <property type="match status" value="1"/>
</dbReference>
<dbReference type="InterPro" id="IPR021109">
    <property type="entry name" value="Peptidase_aspartic_dom_sf"/>
</dbReference>
<dbReference type="AlphaFoldDB" id="A0A392MM85"/>
<accession>A0A392MM85</accession>
<reference evidence="2 3" key="1">
    <citation type="journal article" date="2018" name="Front. Plant Sci.">
        <title>Red Clover (Trifolium pratense) and Zigzag Clover (T. medium) - A Picture of Genomic Similarities and Differences.</title>
        <authorList>
            <person name="Dluhosova J."/>
            <person name="Istvanek J."/>
            <person name="Nedelnik J."/>
            <person name="Repkova J."/>
        </authorList>
    </citation>
    <scope>NUCLEOTIDE SEQUENCE [LARGE SCALE GENOMIC DNA]</scope>
    <source>
        <strain evidence="3">cv. 10/8</strain>
        <tissue evidence="2">Leaf</tissue>
    </source>
</reference>
<feature type="region of interest" description="Disordered" evidence="1">
    <location>
        <begin position="69"/>
        <end position="89"/>
    </location>
</feature>
<proteinExistence type="predicted"/>
<evidence type="ECO:0000313" key="3">
    <source>
        <dbReference type="Proteomes" id="UP000265520"/>
    </source>
</evidence>
<feature type="non-terminal residue" evidence="2">
    <location>
        <position position="1"/>
    </location>
</feature>
<dbReference type="CDD" id="cd00303">
    <property type="entry name" value="retropepsin_like"/>
    <property type="match status" value="1"/>
</dbReference>